<keyword evidence="3" id="KW-0611">Plant defense</keyword>
<dbReference type="InterPro" id="IPR042197">
    <property type="entry name" value="Apaf_helical"/>
</dbReference>
<dbReference type="Pfam" id="PF00931">
    <property type="entry name" value="NB-ARC"/>
    <property type="match status" value="1"/>
</dbReference>
<evidence type="ECO:0000259" key="6">
    <source>
        <dbReference type="Pfam" id="PF18052"/>
    </source>
</evidence>
<evidence type="ECO:0000313" key="9">
    <source>
        <dbReference type="Proteomes" id="UP000087171"/>
    </source>
</evidence>
<dbReference type="FunFam" id="3.40.50.300:FF:001091">
    <property type="entry name" value="Probable disease resistance protein At1g61300"/>
    <property type="match status" value="1"/>
</dbReference>
<dbReference type="Gene3D" id="3.80.10.10">
    <property type="entry name" value="Ribonuclease Inhibitor"/>
    <property type="match status" value="1"/>
</dbReference>
<dbReference type="InterPro" id="IPR038005">
    <property type="entry name" value="RX-like_CC"/>
</dbReference>
<dbReference type="PRINTS" id="PR00364">
    <property type="entry name" value="DISEASERSIST"/>
</dbReference>
<reference evidence="10" key="2">
    <citation type="submission" date="2025-08" db="UniProtKB">
        <authorList>
            <consortium name="RefSeq"/>
        </authorList>
    </citation>
    <scope>IDENTIFICATION</scope>
    <source>
        <tissue evidence="10">Etiolated seedlings</tissue>
    </source>
</reference>
<dbReference type="InterPro" id="IPR032675">
    <property type="entry name" value="LRR_dom_sf"/>
</dbReference>
<evidence type="ECO:0000256" key="1">
    <source>
        <dbReference type="ARBA" id="ARBA00022737"/>
    </source>
</evidence>
<dbReference type="GO" id="GO:0043531">
    <property type="term" value="F:ADP binding"/>
    <property type="evidence" value="ECO:0007669"/>
    <property type="project" value="InterPro"/>
</dbReference>
<keyword evidence="2" id="KW-0547">Nucleotide-binding</keyword>
<dbReference type="RefSeq" id="XP_012572719.1">
    <property type="nucleotide sequence ID" value="XM_012717265.2"/>
</dbReference>
<dbReference type="SUPFAM" id="SSF52058">
    <property type="entry name" value="L domain-like"/>
    <property type="match status" value="1"/>
</dbReference>
<dbReference type="Pfam" id="PF23559">
    <property type="entry name" value="WHD_DRP"/>
    <property type="match status" value="1"/>
</dbReference>
<dbReference type="KEGG" id="cam:101505907"/>
<dbReference type="SUPFAM" id="SSF52540">
    <property type="entry name" value="P-loop containing nucleoside triphosphate hydrolases"/>
    <property type="match status" value="1"/>
</dbReference>
<feature type="domain" description="Disease resistance N-terminal" evidence="6">
    <location>
        <begin position="5"/>
        <end position="89"/>
    </location>
</feature>
<dbReference type="PaxDb" id="3827-XP_004505810.1"/>
<dbReference type="CDD" id="cd14798">
    <property type="entry name" value="RX-CC_like"/>
    <property type="match status" value="1"/>
</dbReference>
<dbReference type="InterPro" id="IPR002182">
    <property type="entry name" value="NB-ARC"/>
</dbReference>
<dbReference type="AlphaFoldDB" id="A0A1S3EBH4"/>
<organism evidence="9 10">
    <name type="scientific">Cicer arietinum</name>
    <name type="common">Chickpea</name>
    <name type="synonym">Garbanzo</name>
    <dbReference type="NCBI Taxonomy" id="3827"/>
    <lineage>
        <taxon>Eukaryota</taxon>
        <taxon>Viridiplantae</taxon>
        <taxon>Streptophyta</taxon>
        <taxon>Embryophyta</taxon>
        <taxon>Tracheophyta</taxon>
        <taxon>Spermatophyta</taxon>
        <taxon>Magnoliopsida</taxon>
        <taxon>eudicotyledons</taxon>
        <taxon>Gunneridae</taxon>
        <taxon>Pentapetalae</taxon>
        <taxon>rosids</taxon>
        <taxon>fabids</taxon>
        <taxon>Fabales</taxon>
        <taxon>Fabaceae</taxon>
        <taxon>Papilionoideae</taxon>
        <taxon>50 kb inversion clade</taxon>
        <taxon>NPAAA clade</taxon>
        <taxon>Hologalegina</taxon>
        <taxon>IRL clade</taxon>
        <taxon>Cicereae</taxon>
        <taxon>Cicer</taxon>
    </lineage>
</organism>
<feature type="domain" description="Disease resistance R13L4/SHOC-2-like LRR" evidence="8">
    <location>
        <begin position="579"/>
        <end position="905"/>
    </location>
</feature>
<dbReference type="InterPro" id="IPR058922">
    <property type="entry name" value="WHD_DRP"/>
</dbReference>
<reference evidence="9" key="1">
    <citation type="journal article" date="2013" name="Nat. Biotechnol.">
        <title>Draft genome sequence of chickpea (Cicer arietinum) provides a resource for trait improvement.</title>
        <authorList>
            <person name="Varshney R.K."/>
            <person name="Song C."/>
            <person name="Saxena R.K."/>
            <person name="Azam S."/>
            <person name="Yu S."/>
            <person name="Sharpe A.G."/>
            <person name="Cannon S."/>
            <person name="Baek J."/>
            <person name="Rosen B.D."/>
            <person name="Tar'an B."/>
            <person name="Millan T."/>
            <person name="Zhang X."/>
            <person name="Ramsay L.D."/>
            <person name="Iwata A."/>
            <person name="Wang Y."/>
            <person name="Nelson W."/>
            <person name="Farmer A.D."/>
            <person name="Gaur P.M."/>
            <person name="Soderlund C."/>
            <person name="Penmetsa R.V."/>
            <person name="Xu C."/>
            <person name="Bharti A.K."/>
            <person name="He W."/>
            <person name="Winter P."/>
            <person name="Zhao S."/>
            <person name="Hane J.K."/>
            <person name="Carrasquilla-Garcia N."/>
            <person name="Condie J.A."/>
            <person name="Upadhyaya H.D."/>
            <person name="Luo M.C."/>
            <person name="Thudi M."/>
            <person name="Gowda C.L."/>
            <person name="Singh N.P."/>
            <person name="Lichtenzveig J."/>
            <person name="Gali K.K."/>
            <person name="Rubio J."/>
            <person name="Nadarajan N."/>
            <person name="Dolezel J."/>
            <person name="Bansal K.C."/>
            <person name="Xu X."/>
            <person name="Edwards D."/>
            <person name="Zhang G."/>
            <person name="Kahl G."/>
            <person name="Gil J."/>
            <person name="Singh K.B."/>
            <person name="Datta S.K."/>
            <person name="Jackson S.A."/>
            <person name="Wang J."/>
            <person name="Cook D.R."/>
        </authorList>
    </citation>
    <scope>NUCLEOTIDE SEQUENCE [LARGE SCALE GENOMIC DNA]</scope>
    <source>
        <strain evidence="9">cv. CDC Frontier</strain>
    </source>
</reference>
<dbReference type="InterPro" id="IPR044974">
    <property type="entry name" value="Disease_R_plants"/>
</dbReference>
<dbReference type="InterPro" id="IPR041118">
    <property type="entry name" value="Rx_N"/>
</dbReference>
<gene>
    <name evidence="10" type="primary">LOC101505907</name>
</gene>
<evidence type="ECO:0000259" key="8">
    <source>
        <dbReference type="Pfam" id="PF23598"/>
    </source>
</evidence>
<name>A0A1S3EBH4_CICAR</name>
<dbReference type="InterPro" id="IPR036388">
    <property type="entry name" value="WH-like_DNA-bd_sf"/>
</dbReference>
<protein>
    <submittedName>
        <fullName evidence="10">Disease resistance RPP13-like protein 3</fullName>
    </submittedName>
</protein>
<feature type="coiled-coil region" evidence="4">
    <location>
        <begin position="106"/>
        <end position="133"/>
    </location>
</feature>
<dbReference type="Gene3D" id="1.10.8.430">
    <property type="entry name" value="Helical domain of apoptotic protease-activating factors"/>
    <property type="match status" value="1"/>
</dbReference>
<evidence type="ECO:0000256" key="4">
    <source>
        <dbReference type="SAM" id="Coils"/>
    </source>
</evidence>
<dbReference type="eggNOG" id="KOG4658">
    <property type="taxonomic scope" value="Eukaryota"/>
</dbReference>
<dbReference type="PANTHER" id="PTHR23155:SF1193">
    <property type="entry name" value="DISEASE RESISTANCE PROTEIN RPP13-RELATED"/>
    <property type="match status" value="1"/>
</dbReference>
<dbReference type="Proteomes" id="UP000087171">
    <property type="component" value="Chromosome Ca6"/>
</dbReference>
<dbReference type="FunFam" id="1.10.10.10:FF:000322">
    <property type="entry name" value="Probable disease resistance protein At1g63360"/>
    <property type="match status" value="1"/>
</dbReference>
<dbReference type="GO" id="GO:0098542">
    <property type="term" value="P:defense response to other organism"/>
    <property type="evidence" value="ECO:0007669"/>
    <property type="project" value="TreeGrafter"/>
</dbReference>
<evidence type="ECO:0000256" key="3">
    <source>
        <dbReference type="ARBA" id="ARBA00022821"/>
    </source>
</evidence>
<keyword evidence="4" id="KW-0175">Coiled coil</keyword>
<dbReference type="PANTHER" id="PTHR23155">
    <property type="entry name" value="DISEASE RESISTANCE PROTEIN RP"/>
    <property type="match status" value="1"/>
</dbReference>
<dbReference type="InterPro" id="IPR055414">
    <property type="entry name" value="LRR_R13L4/SHOC2-like"/>
</dbReference>
<evidence type="ECO:0000313" key="10">
    <source>
        <dbReference type="RefSeq" id="XP_012572719.1"/>
    </source>
</evidence>
<keyword evidence="1" id="KW-0677">Repeat</keyword>
<dbReference type="Gene3D" id="1.10.10.10">
    <property type="entry name" value="Winged helix-like DNA-binding domain superfamily/Winged helix DNA-binding domain"/>
    <property type="match status" value="1"/>
</dbReference>
<dbReference type="OrthoDB" id="3027644at2759"/>
<dbReference type="Gene3D" id="3.40.50.300">
    <property type="entry name" value="P-loop containing nucleotide triphosphate hydrolases"/>
    <property type="match status" value="1"/>
</dbReference>
<dbReference type="GeneID" id="101505907"/>
<dbReference type="Pfam" id="PF23598">
    <property type="entry name" value="LRR_14"/>
    <property type="match status" value="1"/>
</dbReference>
<proteinExistence type="predicted"/>
<evidence type="ECO:0000256" key="2">
    <source>
        <dbReference type="ARBA" id="ARBA00022741"/>
    </source>
</evidence>
<dbReference type="Gene3D" id="1.20.5.4130">
    <property type="match status" value="1"/>
</dbReference>
<accession>A0A1S3EBH4</accession>
<evidence type="ECO:0000259" key="7">
    <source>
        <dbReference type="Pfam" id="PF23559"/>
    </source>
</evidence>
<dbReference type="STRING" id="3827.A0A1S3EBH4"/>
<evidence type="ECO:0000259" key="5">
    <source>
        <dbReference type="Pfam" id="PF00931"/>
    </source>
</evidence>
<dbReference type="Pfam" id="PF18052">
    <property type="entry name" value="Rx_N"/>
    <property type="match status" value="1"/>
</dbReference>
<feature type="domain" description="Disease resistance protein winged helix" evidence="7">
    <location>
        <begin position="440"/>
        <end position="513"/>
    </location>
</feature>
<sequence>MADSVVAFLLEHLSQLLQRETNLLCGVEDQITSLRNELQIINIYLKTSSGNNNNNKEMEQLILSQIRDIAHVAEDVIDTFIANVAVYKRKNLLKRMLHSVGHAKLLHDVAEKIDKIKNTLKEINENKIKYYQDSSDQTREDGMKMQSLHILRSNVEVKDVVGFVHESEVVINRLIGEGSLHLNVVSIIGMGGLGKTTLARKIYNSDKVKKHFNCLAWVYVSNECRTKEILLGLLKHLMPNHEYEGRRNNNTKKGKKKHKELAQDLSSLSEGEMKETIRKCLELKKYLLVLDDLWNRQDWDAVKDAFPDGNKGSRVLITSRLKEIASHTSRDPPYYLQFLSEQKSWELFSKKVCRGEDYPCGLESLGKQMVKSCGGLPLSIVVLAGLLANKIKSHREWSKVVGHVNWYLTQNETQVKDVILKLSFDNLPSRLKPCFLYLGIFPEDHEICVRQLLQLWVAEGFIQETGSGSRDLEDVAEDYLYELIDRSLIQVAGVSDSGGVETCRIHDLLRDLCILESKEDKIFQVCNDNNILIPTKPRRLSIHSTMSHYVTSSTIDHSCVRSLFFSDPNCYISYKEWIWLTKAFKLVRVLNLEGNCCLKIPSNLGNFIHLRYLRINSQYTRFVPDSISNLQNLEILDFGPSIMVISISFPNGISKLKHLRHVYTYGPIMLRGHNSKSDGEVMWNLQTISRIVLNKQTTHHIKKGSFPKLKKLGLLISSNFKGDVPKMLLSLKQLSHLNKLQIIFKVKNWQHKQWDITCNPEEVLQILKHLRQLSILEIINSFNLTTRVIMFPPNITKLKLTCISCLNSDAVNAIGNLTKLQILILFGAKWFSKPWTSDKLFDLNCVEDRFPSLQVFEMRSLPIQNWKLANGSMTQLQTLNIWKCDMLDSLPSELWSLTTLRKIFVQEPSNAMTAFLQNLEVKNGPDLIVE</sequence>
<keyword evidence="9" id="KW-1185">Reference proteome</keyword>
<dbReference type="InterPro" id="IPR027417">
    <property type="entry name" value="P-loop_NTPase"/>
</dbReference>
<feature type="domain" description="NB-ARC" evidence="5">
    <location>
        <begin position="168"/>
        <end position="356"/>
    </location>
</feature>